<dbReference type="InterPro" id="IPR010285">
    <property type="entry name" value="DNA_helicase_pif1-like_DEAD"/>
</dbReference>
<dbReference type="SUPFAM" id="SSF52540">
    <property type="entry name" value="P-loop containing nucleoside triphosphate hydrolases"/>
    <property type="match status" value="2"/>
</dbReference>
<dbReference type="PANTHER" id="PTHR47642">
    <property type="entry name" value="ATP-DEPENDENT DNA HELICASE"/>
    <property type="match status" value="1"/>
</dbReference>
<comment type="caution">
    <text evidence="11">The sequence shown here is derived from an EMBL/GenBank/DDBJ whole genome shotgun (WGS) entry which is preliminary data.</text>
</comment>
<dbReference type="Gene3D" id="3.40.50.300">
    <property type="entry name" value="P-loop containing nucleotide triphosphate hydrolases"/>
    <property type="match status" value="2"/>
</dbReference>
<dbReference type="InterPro" id="IPR027417">
    <property type="entry name" value="P-loop_NTPase"/>
</dbReference>
<evidence type="ECO:0000256" key="4">
    <source>
        <dbReference type="ARBA" id="ARBA00022806"/>
    </source>
</evidence>
<evidence type="ECO:0000256" key="3">
    <source>
        <dbReference type="ARBA" id="ARBA00022801"/>
    </source>
</evidence>
<feature type="domain" description="AAA+ ATPase" evidence="10">
    <location>
        <begin position="247"/>
        <end position="380"/>
    </location>
</feature>
<dbReference type="InterPro" id="IPR049163">
    <property type="entry name" value="Pif1-like_2B_dom"/>
</dbReference>
<evidence type="ECO:0000256" key="6">
    <source>
        <dbReference type="ARBA" id="ARBA00023125"/>
    </source>
</evidence>
<dbReference type="Pfam" id="PF05970">
    <property type="entry name" value="PIF1"/>
    <property type="match status" value="1"/>
</dbReference>
<dbReference type="InterPro" id="IPR051055">
    <property type="entry name" value="PIF1_helicase"/>
</dbReference>
<keyword evidence="8" id="KW-0413">Isomerase</keyword>
<evidence type="ECO:0000313" key="12">
    <source>
        <dbReference type="Proteomes" id="UP000014480"/>
    </source>
</evidence>
<dbReference type="CDD" id="cd18809">
    <property type="entry name" value="SF1_C_RecD"/>
    <property type="match status" value="1"/>
</dbReference>
<comment type="similarity">
    <text evidence="9">Belongs to the helicase family.</text>
</comment>
<dbReference type="InterPro" id="IPR003593">
    <property type="entry name" value="AAA+_ATPase"/>
</dbReference>
<dbReference type="HOGENOM" id="CLU_001613_7_4_1"/>
<proteinExistence type="inferred from homology"/>
<keyword evidence="1 9" id="KW-0547">Nucleotide-binding</keyword>
<dbReference type="GO" id="GO:0000723">
    <property type="term" value="P:telomere maintenance"/>
    <property type="evidence" value="ECO:0007669"/>
    <property type="project" value="InterPro"/>
</dbReference>
<dbReference type="SMART" id="SM00382">
    <property type="entry name" value="AAA"/>
    <property type="match status" value="1"/>
</dbReference>
<dbReference type="Pfam" id="PF21530">
    <property type="entry name" value="Pif1_2B_dom"/>
    <property type="match status" value="1"/>
</dbReference>
<evidence type="ECO:0000256" key="5">
    <source>
        <dbReference type="ARBA" id="ARBA00022840"/>
    </source>
</evidence>
<protein>
    <recommendedName>
        <fullName evidence="9">ATP-dependent DNA helicase</fullName>
        <ecNumber evidence="9">5.6.2.3</ecNumber>
    </recommendedName>
</protein>
<evidence type="ECO:0000256" key="2">
    <source>
        <dbReference type="ARBA" id="ARBA00022763"/>
    </source>
</evidence>
<evidence type="ECO:0000256" key="1">
    <source>
        <dbReference type="ARBA" id="ARBA00022741"/>
    </source>
</evidence>
<comment type="catalytic activity">
    <reaction evidence="9">
        <text>ATP + H2O = ADP + phosphate + H(+)</text>
        <dbReference type="Rhea" id="RHEA:13065"/>
        <dbReference type="ChEBI" id="CHEBI:15377"/>
        <dbReference type="ChEBI" id="CHEBI:15378"/>
        <dbReference type="ChEBI" id="CHEBI:30616"/>
        <dbReference type="ChEBI" id="CHEBI:43474"/>
        <dbReference type="ChEBI" id="CHEBI:456216"/>
        <dbReference type="EC" id="5.6.2.3"/>
    </reaction>
</comment>
<keyword evidence="2 9" id="KW-0227">DNA damage</keyword>
<evidence type="ECO:0000256" key="8">
    <source>
        <dbReference type="ARBA" id="ARBA00023235"/>
    </source>
</evidence>
<organism evidence="11 12">
    <name type="scientific">Colletotrichum orbiculare (strain 104-T / ATCC 96160 / CBS 514.97 / LARS 414 / MAFF 240422)</name>
    <name type="common">Cucumber anthracnose fungus</name>
    <name type="synonym">Colletotrichum lagenarium</name>
    <dbReference type="NCBI Taxonomy" id="1213857"/>
    <lineage>
        <taxon>Eukaryota</taxon>
        <taxon>Fungi</taxon>
        <taxon>Dikarya</taxon>
        <taxon>Ascomycota</taxon>
        <taxon>Pezizomycotina</taxon>
        <taxon>Sordariomycetes</taxon>
        <taxon>Hypocreomycetidae</taxon>
        <taxon>Glomerellales</taxon>
        <taxon>Glomerellaceae</taxon>
        <taxon>Colletotrichum</taxon>
        <taxon>Colletotrichum orbiculare species complex</taxon>
    </lineage>
</organism>
<keyword evidence="3 9" id="KW-0378">Hydrolase</keyword>
<evidence type="ECO:0000259" key="10">
    <source>
        <dbReference type="SMART" id="SM00382"/>
    </source>
</evidence>
<reference evidence="12" key="2">
    <citation type="journal article" date="2019" name="Mol. Plant Microbe Interact.">
        <title>Genome sequence resources for four phytopathogenic fungi from the Colletotrichum orbiculare species complex.</title>
        <authorList>
            <person name="Gan P."/>
            <person name="Tsushima A."/>
            <person name="Narusaka M."/>
            <person name="Narusaka Y."/>
            <person name="Takano Y."/>
            <person name="Kubo Y."/>
            <person name="Shirasu K."/>
        </authorList>
    </citation>
    <scope>GENOME REANNOTATION</scope>
    <source>
        <strain evidence="12">104-T / ATCC 96160 / CBS 514.97 / LARS 414 / MAFF 240422</strain>
    </source>
</reference>
<dbReference type="STRING" id="1213857.N4VG76"/>
<keyword evidence="6" id="KW-0238">DNA-binding</keyword>
<dbReference type="GO" id="GO:0016787">
    <property type="term" value="F:hydrolase activity"/>
    <property type="evidence" value="ECO:0007669"/>
    <property type="project" value="UniProtKB-KW"/>
</dbReference>
<dbReference type="AlphaFoldDB" id="N4VG76"/>
<dbReference type="eggNOG" id="KOG0987">
    <property type="taxonomic scope" value="Eukaryota"/>
</dbReference>
<keyword evidence="7 9" id="KW-0234">DNA repair</keyword>
<sequence length="748" mass="84625">MAKRKHPPRNAIKDAGAVPEWAKEAAKRYMCTHESRFYITPLMTKNRYYVVYALRGPKAEGRKCGIFPDWDGTSGAKQQVLNCCARHTTASSWMAAMDLLVQGLAMEFRDKHLELTVPSIERIPAPTRSIQMPAQKFQMPARGNEISPLPAQILPQSQRPPAAPYVKSEERLGDDMLSKKQQYTTHTNSNDELLRVYRVAPVQETTKQNINGNDTLPIVPSEQPAVEPAPEFPLCPEQQHALDLALEGRNLFITGSGGCGKSVLVKALHRALSTQQKTVHLLAPTGQAAINIGGRTAYNYAGWGPTDPGQTDFTLAEKAKGKLVFGRFTGTDVLIIDEISMVENQFFERLSDVIATTRKEPPGLRTSRPFGGIQIIAVGDFCQLPPVKPFQYCPIEISTTGEGKYKISTPCGNMKESAGMHFCPRDESHGRFRESEKWAFNSPTWKQCNFSYVHLTTIHRQKDQGFIRMLQNIRMGQVNEDDLDILLQNRPVLDGTVLFSHKDMVRKRNEEELYKIKNTARTYSSVDHQVPEYDADDKHRYEKHLNLKVDMPVILLSNIAVDEGLCNGSQGKLIGFETFPEDELKSPNENNYKNDHIGFQAACERYNQVQRYKTKQKYYPLVKFANGQTRVIIPDCHMWEMEIRIVQNGDQTERVLASYKSRTQIPLAPGWAMTIHKSQSLSLDRVIVDLSRVWDGRQIYVALSRARSLEGLQVIGHKNRLRQKLPLDAEVTRFMKEVEELSGTVMHA</sequence>
<evidence type="ECO:0000313" key="11">
    <source>
        <dbReference type="EMBL" id="TDZ25501.1"/>
    </source>
</evidence>
<evidence type="ECO:0000256" key="7">
    <source>
        <dbReference type="ARBA" id="ARBA00023204"/>
    </source>
</evidence>
<name>N4VG76_COLOR</name>
<evidence type="ECO:0000256" key="9">
    <source>
        <dbReference type="RuleBase" id="RU363044"/>
    </source>
</evidence>
<dbReference type="EMBL" id="AMCV02000002">
    <property type="protein sequence ID" value="TDZ25501.1"/>
    <property type="molecule type" value="Genomic_DNA"/>
</dbReference>
<dbReference type="GO" id="GO:0006281">
    <property type="term" value="P:DNA repair"/>
    <property type="evidence" value="ECO:0007669"/>
    <property type="project" value="UniProtKB-KW"/>
</dbReference>
<keyword evidence="5 9" id="KW-0067">ATP-binding</keyword>
<accession>N4VG76</accession>
<dbReference type="EC" id="5.6.2.3" evidence="9"/>
<dbReference type="GO" id="GO:0005524">
    <property type="term" value="F:ATP binding"/>
    <property type="evidence" value="ECO:0007669"/>
    <property type="project" value="UniProtKB-KW"/>
</dbReference>
<keyword evidence="4 9" id="KW-0347">Helicase</keyword>
<keyword evidence="12" id="KW-1185">Reference proteome</keyword>
<dbReference type="OrthoDB" id="432234at2759"/>
<gene>
    <name evidence="11" type="primary">pif1-0</name>
    <name evidence="11" type="ORF">Cob_v001708</name>
</gene>
<reference evidence="12" key="1">
    <citation type="journal article" date="2013" name="New Phytol.">
        <title>Comparative genomic and transcriptomic analyses reveal the hemibiotrophic stage shift of Colletotrichum fungi.</title>
        <authorList>
            <person name="Gan P."/>
            <person name="Ikeda K."/>
            <person name="Irieda H."/>
            <person name="Narusaka M."/>
            <person name="O'Connell R.J."/>
            <person name="Narusaka Y."/>
            <person name="Takano Y."/>
            <person name="Kubo Y."/>
            <person name="Shirasu K."/>
        </authorList>
    </citation>
    <scope>NUCLEOTIDE SEQUENCE [LARGE SCALE GENOMIC DNA]</scope>
    <source>
        <strain evidence="12">104-T / ATCC 96160 / CBS 514.97 / LARS 414 / MAFF 240422</strain>
    </source>
</reference>
<comment type="cofactor">
    <cofactor evidence="9">
        <name>Mg(2+)</name>
        <dbReference type="ChEBI" id="CHEBI:18420"/>
    </cofactor>
</comment>
<dbReference type="Proteomes" id="UP000014480">
    <property type="component" value="Unassembled WGS sequence"/>
</dbReference>
<dbReference type="GO" id="GO:0006310">
    <property type="term" value="P:DNA recombination"/>
    <property type="evidence" value="ECO:0007669"/>
    <property type="project" value="UniProtKB-KW"/>
</dbReference>
<dbReference type="PANTHER" id="PTHR47642:SF5">
    <property type="entry name" value="ATP-DEPENDENT DNA HELICASE"/>
    <property type="match status" value="1"/>
</dbReference>
<keyword evidence="9" id="KW-0233">DNA recombination</keyword>
<dbReference type="GO" id="GO:0043139">
    <property type="term" value="F:5'-3' DNA helicase activity"/>
    <property type="evidence" value="ECO:0007669"/>
    <property type="project" value="UniProtKB-EC"/>
</dbReference>